<dbReference type="GO" id="GO:0000132">
    <property type="term" value="P:establishment of mitotic spindle orientation"/>
    <property type="evidence" value="ECO:0007669"/>
    <property type="project" value="TreeGrafter"/>
</dbReference>
<name>D7FTC9_ECTSI</name>
<evidence type="ECO:0008006" key="6">
    <source>
        <dbReference type="Google" id="ProtNLM"/>
    </source>
</evidence>
<feature type="region of interest" description="Disordered" evidence="3">
    <location>
        <begin position="30"/>
        <end position="49"/>
    </location>
</feature>
<comment type="similarity">
    <text evidence="1">Belongs to the nudE family.</text>
</comment>
<dbReference type="AlphaFoldDB" id="D7FTC9"/>
<evidence type="ECO:0000256" key="2">
    <source>
        <dbReference type="ARBA" id="ARBA00023054"/>
    </source>
</evidence>
<dbReference type="GO" id="GO:0007059">
    <property type="term" value="P:chromosome segregation"/>
    <property type="evidence" value="ECO:0007669"/>
    <property type="project" value="TreeGrafter"/>
</dbReference>
<gene>
    <name evidence="4" type="ORF">Esi_0025_0028</name>
</gene>
<evidence type="ECO:0000313" key="4">
    <source>
        <dbReference type="EMBL" id="CBJ48507.1"/>
    </source>
</evidence>
<evidence type="ECO:0000256" key="1">
    <source>
        <dbReference type="ARBA" id="ARBA00007429"/>
    </source>
</evidence>
<dbReference type="PANTHER" id="PTHR10921:SF1">
    <property type="entry name" value="NUCLEAR DISTRIBUTION PROTEIN NUDE HOMOLOG"/>
    <property type="match status" value="1"/>
</dbReference>
<evidence type="ECO:0000313" key="5">
    <source>
        <dbReference type="Proteomes" id="UP000002630"/>
    </source>
</evidence>
<accession>D7FTC9</accession>
<dbReference type="Proteomes" id="UP000002630">
    <property type="component" value="Linkage Group LG11"/>
</dbReference>
<reference evidence="4 5" key="1">
    <citation type="journal article" date="2010" name="Nature">
        <title>The Ectocarpus genome and the independent evolution of multicellularity in brown algae.</title>
        <authorList>
            <person name="Cock J.M."/>
            <person name="Sterck L."/>
            <person name="Rouze P."/>
            <person name="Scornet D."/>
            <person name="Allen A.E."/>
            <person name="Amoutzias G."/>
            <person name="Anthouard V."/>
            <person name="Artiguenave F."/>
            <person name="Aury J.M."/>
            <person name="Badger J.H."/>
            <person name="Beszteri B."/>
            <person name="Billiau K."/>
            <person name="Bonnet E."/>
            <person name="Bothwell J.H."/>
            <person name="Bowler C."/>
            <person name="Boyen C."/>
            <person name="Brownlee C."/>
            <person name="Carrano C.J."/>
            <person name="Charrier B."/>
            <person name="Cho G.Y."/>
            <person name="Coelho S.M."/>
            <person name="Collen J."/>
            <person name="Corre E."/>
            <person name="Da Silva C."/>
            <person name="Delage L."/>
            <person name="Delaroque N."/>
            <person name="Dittami S.M."/>
            <person name="Doulbeau S."/>
            <person name="Elias M."/>
            <person name="Farnham G."/>
            <person name="Gachon C.M."/>
            <person name="Gschloessl B."/>
            <person name="Heesch S."/>
            <person name="Jabbari K."/>
            <person name="Jubin C."/>
            <person name="Kawai H."/>
            <person name="Kimura K."/>
            <person name="Kloareg B."/>
            <person name="Kupper F.C."/>
            <person name="Lang D."/>
            <person name="Le Bail A."/>
            <person name="Leblanc C."/>
            <person name="Lerouge P."/>
            <person name="Lohr M."/>
            <person name="Lopez P.J."/>
            <person name="Martens C."/>
            <person name="Maumus F."/>
            <person name="Michel G."/>
            <person name="Miranda-Saavedra D."/>
            <person name="Morales J."/>
            <person name="Moreau H."/>
            <person name="Motomura T."/>
            <person name="Nagasato C."/>
            <person name="Napoli C.A."/>
            <person name="Nelson D.R."/>
            <person name="Nyvall-Collen P."/>
            <person name="Peters A.F."/>
            <person name="Pommier C."/>
            <person name="Potin P."/>
            <person name="Poulain J."/>
            <person name="Quesneville H."/>
            <person name="Read B."/>
            <person name="Rensing S.A."/>
            <person name="Ritter A."/>
            <person name="Rousvoal S."/>
            <person name="Samanta M."/>
            <person name="Samson G."/>
            <person name="Schroeder D.C."/>
            <person name="Segurens B."/>
            <person name="Strittmatter M."/>
            <person name="Tonon T."/>
            <person name="Tregear J.W."/>
            <person name="Valentin K."/>
            <person name="von Dassow P."/>
            <person name="Yamagishi T."/>
            <person name="Van de Peer Y."/>
            <person name="Wincker P."/>
        </authorList>
    </citation>
    <scope>NUCLEOTIDE SEQUENCE [LARGE SCALE GENOMIC DNA]</scope>
    <source>
        <strain evidence="5">Ec32 / CCAP1310/4</strain>
    </source>
</reference>
<dbReference type="GO" id="GO:0051642">
    <property type="term" value="P:centrosome localization"/>
    <property type="evidence" value="ECO:0007669"/>
    <property type="project" value="TreeGrafter"/>
</dbReference>
<sequence>MSEEVALVNEELAQKQQALEALQRNFDDFQESSRELEEELEAELGRTQDQVSELTSRLAEVAERLGEQQAKNRAISGEVAVAQAETARLKAAAVRAAAEKTSLEQAADELEAKCRAAIAAEEDSRHKLDLAIEEKIFVSNDLEDLRADTLRTERQLRSDVDDLRQELGRLRSSSSSNNNNNNNGSDAGSGATTTRTPPEMALRRQLSSLSDATLCAGGPNANEDAATVIDGDELLLSVEARLETGAGLDDGAGIADELIKARCKTC</sequence>
<organism evidence="4 5">
    <name type="scientific">Ectocarpus siliculosus</name>
    <name type="common">Brown alga</name>
    <name type="synonym">Conferva siliculosa</name>
    <dbReference type="NCBI Taxonomy" id="2880"/>
    <lineage>
        <taxon>Eukaryota</taxon>
        <taxon>Sar</taxon>
        <taxon>Stramenopiles</taxon>
        <taxon>Ochrophyta</taxon>
        <taxon>PX clade</taxon>
        <taxon>Phaeophyceae</taxon>
        <taxon>Ectocarpales</taxon>
        <taxon>Ectocarpaceae</taxon>
        <taxon>Ectocarpus</taxon>
    </lineage>
</organism>
<keyword evidence="5" id="KW-1185">Reference proteome</keyword>
<dbReference type="EMBL" id="FN649736">
    <property type="protein sequence ID" value="CBJ48507.1"/>
    <property type="molecule type" value="Genomic_DNA"/>
</dbReference>
<dbReference type="Gene3D" id="6.10.250.1080">
    <property type="match status" value="1"/>
</dbReference>
<feature type="compositionally biased region" description="Low complexity" evidence="3">
    <location>
        <begin position="172"/>
        <end position="191"/>
    </location>
</feature>
<dbReference type="GO" id="GO:0047496">
    <property type="term" value="P:vesicle transport along microtubule"/>
    <property type="evidence" value="ECO:0007669"/>
    <property type="project" value="TreeGrafter"/>
</dbReference>
<dbReference type="STRING" id="2880.D7FTC9"/>
<dbReference type="GO" id="GO:0000776">
    <property type="term" value="C:kinetochore"/>
    <property type="evidence" value="ECO:0007669"/>
    <property type="project" value="TreeGrafter"/>
</dbReference>
<feature type="region of interest" description="Disordered" evidence="3">
    <location>
        <begin position="170"/>
        <end position="196"/>
    </location>
</feature>
<protein>
    <recommendedName>
        <fullName evidence="6">NUDE domain-containing protein</fullName>
    </recommendedName>
</protein>
<dbReference type="GO" id="GO:0005871">
    <property type="term" value="C:kinesin complex"/>
    <property type="evidence" value="ECO:0007669"/>
    <property type="project" value="TreeGrafter"/>
</dbReference>
<dbReference type="eggNOG" id="ENOG502SGTS">
    <property type="taxonomic scope" value="Eukaryota"/>
</dbReference>
<keyword evidence="2" id="KW-0175">Coiled coil</keyword>
<dbReference type="GO" id="GO:0005813">
    <property type="term" value="C:centrosome"/>
    <property type="evidence" value="ECO:0007669"/>
    <property type="project" value="TreeGrafter"/>
</dbReference>
<dbReference type="EMBL" id="FN648431">
    <property type="protein sequence ID" value="CBJ48507.1"/>
    <property type="molecule type" value="Genomic_DNA"/>
</dbReference>
<dbReference type="InParanoid" id="D7FTC9"/>
<dbReference type="InterPro" id="IPR033494">
    <property type="entry name" value="NUDE"/>
</dbReference>
<dbReference type="GO" id="GO:0007020">
    <property type="term" value="P:microtubule nucleation"/>
    <property type="evidence" value="ECO:0007669"/>
    <property type="project" value="TreeGrafter"/>
</dbReference>
<proteinExistence type="inferred from homology"/>
<dbReference type="PANTHER" id="PTHR10921">
    <property type="entry name" value="NUCLEAR DISTRIBUTION PROTEIN NUDE HOMOLOG 1"/>
    <property type="match status" value="1"/>
</dbReference>
<dbReference type="GO" id="GO:0008017">
    <property type="term" value="F:microtubule binding"/>
    <property type="evidence" value="ECO:0007669"/>
    <property type="project" value="InterPro"/>
</dbReference>
<evidence type="ECO:0000256" key="3">
    <source>
        <dbReference type="SAM" id="MobiDB-lite"/>
    </source>
</evidence>
<dbReference type="GO" id="GO:0007100">
    <property type="term" value="P:mitotic centrosome separation"/>
    <property type="evidence" value="ECO:0007669"/>
    <property type="project" value="TreeGrafter"/>
</dbReference>